<dbReference type="SUPFAM" id="SSF46785">
    <property type="entry name" value="Winged helix' DNA-binding domain"/>
    <property type="match status" value="1"/>
</dbReference>
<keyword evidence="1" id="KW-0805">Transcription regulation</keyword>
<keyword evidence="3" id="KW-0804">Transcription</keyword>
<dbReference type="AlphaFoldDB" id="A0AA41UGK2"/>
<evidence type="ECO:0000259" key="5">
    <source>
        <dbReference type="PROSITE" id="PS50949"/>
    </source>
</evidence>
<dbReference type="PANTHER" id="PTHR43537:SF24">
    <property type="entry name" value="GLUCONATE OPERON TRANSCRIPTIONAL REPRESSOR"/>
    <property type="match status" value="1"/>
</dbReference>
<dbReference type="InterPro" id="IPR000524">
    <property type="entry name" value="Tscrpt_reg_HTH_GntR"/>
</dbReference>
<dbReference type="Gene3D" id="1.20.120.530">
    <property type="entry name" value="GntR ligand-binding domain-like"/>
    <property type="match status" value="1"/>
</dbReference>
<proteinExistence type="predicted"/>
<dbReference type="CDD" id="cd07377">
    <property type="entry name" value="WHTH_GntR"/>
    <property type="match status" value="1"/>
</dbReference>
<dbReference type="GO" id="GO:0003700">
    <property type="term" value="F:DNA-binding transcription factor activity"/>
    <property type="evidence" value="ECO:0007669"/>
    <property type="project" value="InterPro"/>
</dbReference>
<dbReference type="GO" id="GO:0003677">
    <property type="term" value="F:DNA binding"/>
    <property type="evidence" value="ECO:0007669"/>
    <property type="project" value="UniProtKB-KW"/>
</dbReference>
<reference evidence="6" key="1">
    <citation type="submission" date="2022-03" db="EMBL/GenBank/DDBJ databases">
        <title>Cryobacterium sp. nov. strain ZS14-85, isolated from Antarctic soil.</title>
        <authorList>
            <person name="Li J."/>
            <person name="Niu G."/>
        </authorList>
    </citation>
    <scope>NUCLEOTIDE SEQUENCE</scope>
    <source>
        <strain evidence="6">ZS14-85</strain>
    </source>
</reference>
<protein>
    <submittedName>
        <fullName evidence="6">GntR family transcriptional regulator</fullName>
    </submittedName>
</protein>
<gene>
    <name evidence="6" type="ORF">MQH31_18705</name>
</gene>
<dbReference type="PANTHER" id="PTHR43537">
    <property type="entry name" value="TRANSCRIPTIONAL REGULATOR, GNTR FAMILY"/>
    <property type="match status" value="1"/>
</dbReference>
<dbReference type="RefSeq" id="WP_243013317.1">
    <property type="nucleotide sequence ID" value="NZ_JALGAR010000007.1"/>
</dbReference>
<dbReference type="Pfam" id="PF07729">
    <property type="entry name" value="FCD"/>
    <property type="match status" value="1"/>
</dbReference>
<name>A0AA41UGK2_9MICO</name>
<feature type="domain" description="HTH gntR-type" evidence="5">
    <location>
        <begin position="20"/>
        <end position="90"/>
    </location>
</feature>
<sequence length="284" mass="29571">MIDESPGRDSGLLLRPVHGGNAFEETVQRLLQTVRLGLIAPGERLPSERELAAMLAVSRDTLRDALKSLADAGYLVARRGRYGGTFVTEVLPGTGSATAEGTGATGSATRVADPAMSGSGATDGTDGGAAVSGVPASAHPLARRVPPAREIDDALTLREILEVGAARHAAARALGQAAREQLWASLAESRAATSADYRRLDSRLHLMIGELAGSPSLVPLLAEVRMRVNELLDAIPLLGPNIAHSDRQHEEIVAAILAGRPDAAAQAMAEHLAGTALLLRGFLE</sequence>
<feature type="compositionally biased region" description="Low complexity" evidence="4">
    <location>
        <begin position="94"/>
        <end position="109"/>
    </location>
</feature>
<dbReference type="InterPro" id="IPR036390">
    <property type="entry name" value="WH_DNA-bd_sf"/>
</dbReference>
<dbReference type="InterPro" id="IPR008920">
    <property type="entry name" value="TF_FadR/GntR_C"/>
</dbReference>
<dbReference type="Proteomes" id="UP001165341">
    <property type="component" value="Unassembled WGS sequence"/>
</dbReference>
<dbReference type="PROSITE" id="PS50949">
    <property type="entry name" value="HTH_GNTR"/>
    <property type="match status" value="1"/>
</dbReference>
<dbReference type="Gene3D" id="1.10.10.10">
    <property type="entry name" value="Winged helix-like DNA-binding domain superfamily/Winged helix DNA-binding domain"/>
    <property type="match status" value="1"/>
</dbReference>
<dbReference type="PRINTS" id="PR00035">
    <property type="entry name" value="HTHGNTR"/>
</dbReference>
<feature type="compositionally biased region" description="Low complexity" evidence="4">
    <location>
        <begin position="117"/>
        <end position="138"/>
    </location>
</feature>
<evidence type="ECO:0000256" key="2">
    <source>
        <dbReference type="ARBA" id="ARBA00023125"/>
    </source>
</evidence>
<keyword evidence="2" id="KW-0238">DNA-binding</keyword>
<dbReference type="EMBL" id="JALGAR010000007">
    <property type="protein sequence ID" value="MCI4659843.1"/>
    <property type="molecule type" value="Genomic_DNA"/>
</dbReference>
<evidence type="ECO:0000256" key="1">
    <source>
        <dbReference type="ARBA" id="ARBA00023015"/>
    </source>
</evidence>
<evidence type="ECO:0000256" key="4">
    <source>
        <dbReference type="SAM" id="MobiDB-lite"/>
    </source>
</evidence>
<dbReference type="SMART" id="SM00895">
    <property type="entry name" value="FCD"/>
    <property type="match status" value="1"/>
</dbReference>
<dbReference type="InterPro" id="IPR036388">
    <property type="entry name" value="WH-like_DNA-bd_sf"/>
</dbReference>
<feature type="region of interest" description="Disordered" evidence="4">
    <location>
        <begin position="94"/>
        <end position="141"/>
    </location>
</feature>
<dbReference type="Pfam" id="PF00392">
    <property type="entry name" value="GntR"/>
    <property type="match status" value="1"/>
</dbReference>
<accession>A0AA41UGK2</accession>
<evidence type="ECO:0000313" key="6">
    <source>
        <dbReference type="EMBL" id="MCI4659843.1"/>
    </source>
</evidence>
<keyword evidence="7" id="KW-1185">Reference proteome</keyword>
<dbReference type="SMART" id="SM00345">
    <property type="entry name" value="HTH_GNTR"/>
    <property type="match status" value="1"/>
</dbReference>
<evidence type="ECO:0000313" key="7">
    <source>
        <dbReference type="Proteomes" id="UP001165341"/>
    </source>
</evidence>
<dbReference type="SUPFAM" id="SSF48008">
    <property type="entry name" value="GntR ligand-binding domain-like"/>
    <property type="match status" value="1"/>
</dbReference>
<evidence type="ECO:0000256" key="3">
    <source>
        <dbReference type="ARBA" id="ARBA00023163"/>
    </source>
</evidence>
<dbReference type="InterPro" id="IPR011711">
    <property type="entry name" value="GntR_C"/>
</dbReference>
<comment type="caution">
    <text evidence="6">The sequence shown here is derived from an EMBL/GenBank/DDBJ whole genome shotgun (WGS) entry which is preliminary data.</text>
</comment>
<organism evidence="6 7">
    <name type="scientific">Cryobacterium zhongshanensis</name>
    <dbReference type="NCBI Taxonomy" id="2928153"/>
    <lineage>
        <taxon>Bacteria</taxon>
        <taxon>Bacillati</taxon>
        <taxon>Actinomycetota</taxon>
        <taxon>Actinomycetes</taxon>
        <taxon>Micrococcales</taxon>
        <taxon>Microbacteriaceae</taxon>
        <taxon>Cryobacterium</taxon>
    </lineage>
</organism>